<dbReference type="InterPro" id="IPR046350">
    <property type="entry name" value="Cystatin_sf"/>
</dbReference>
<dbReference type="InterPro" id="IPR001894">
    <property type="entry name" value="Cathelicidin-like"/>
</dbReference>
<evidence type="ECO:0000313" key="7">
    <source>
        <dbReference type="Proteomes" id="UP000694403"/>
    </source>
</evidence>
<dbReference type="FunFam" id="3.10.450.10:FF:000003">
    <property type="entry name" value="Cathelicidin antimicrobial peptide"/>
    <property type="match status" value="1"/>
</dbReference>
<dbReference type="Ensembl" id="ENSCSRT00000007584.1">
    <property type="protein sequence ID" value="ENSCSRP00000007349.1"/>
    <property type="gene ID" value="ENSCSRG00000005426.1"/>
</dbReference>
<reference evidence="6" key="1">
    <citation type="submission" date="2025-08" db="UniProtKB">
        <authorList>
            <consortium name="Ensembl"/>
        </authorList>
    </citation>
    <scope>IDENTIFICATION</scope>
</reference>
<dbReference type="SUPFAM" id="SSF54403">
    <property type="entry name" value="Cystatin/monellin"/>
    <property type="match status" value="1"/>
</dbReference>
<dbReference type="PANTHER" id="PTHR10206">
    <property type="entry name" value="CATHELICIDIN"/>
    <property type="match status" value="1"/>
</dbReference>
<evidence type="ECO:0000256" key="5">
    <source>
        <dbReference type="SAM" id="SignalP"/>
    </source>
</evidence>
<keyword evidence="3" id="KW-0964">Secreted</keyword>
<proteinExistence type="inferred from homology"/>
<organism evidence="6 7">
    <name type="scientific">Chelydra serpentina</name>
    <name type="common">Snapping turtle</name>
    <name type="synonym">Testudo serpentina</name>
    <dbReference type="NCBI Taxonomy" id="8475"/>
    <lineage>
        <taxon>Eukaryota</taxon>
        <taxon>Metazoa</taxon>
        <taxon>Chordata</taxon>
        <taxon>Craniata</taxon>
        <taxon>Vertebrata</taxon>
        <taxon>Euteleostomi</taxon>
        <taxon>Archelosauria</taxon>
        <taxon>Testudinata</taxon>
        <taxon>Testudines</taxon>
        <taxon>Cryptodira</taxon>
        <taxon>Durocryptodira</taxon>
        <taxon>Americhelydia</taxon>
        <taxon>Chelydroidea</taxon>
        <taxon>Chelydridae</taxon>
        <taxon>Chelydra</taxon>
    </lineage>
</organism>
<evidence type="ECO:0000313" key="6">
    <source>
        <dbReference type="Ensembl" id="ENSCSRP00000007349.1"/>
    </source>
</evidence>
<name>A0A8C3RZG9_CHESE</name>
<sequence>MESCWGVLMLLGVAVATTTSPPPPQQMLSYEEAVSLAIDLYNQGPDIDFAFRLLEAEAQPDWVKGVCRLEFTVKETECPVSENLLLDQCNFRGNGVVRACSGTISTDPQAPLVLLTCDTVAQEVSFPFGRCGAGSGSPHGNAIPRMAAQGHALGAVSQERLWPGLIGHCILQPLLLLLHKESDTPHILQD</sequence>
<feature type="chain" id="PRO_5034372661" description="Vipericidin" evidence="5">
    <location>
        <begin position="17"/>
        <end position="190"/>
    </location>
</feature>
<keyword evidence="7" id="KW-1185">Reference proteome</keyword>
<comment type="similarity">
    <text evidence="2">Belongs to the cathelicidin family.</text>
</comment>
<dbReference type="GO" id="GO:0050830">
    <property type="term" value="P:defense response to Gram-positive bacterium"/>
    <property type="evidence" value="ECO:0007669"/>
    <property type="project" value="TreeGrafter"/>
</dbReference>
<keyword evidence="4" id="KW-1015">Disulfide bond</keyword>
<dbReference type="Proteomes" id="UP000694403">
    <property type="component" value="Unplaced"/>
</dbReference>
<accession>A0A8C3RZG9</accession>
<evidence type="ECO:0000256" key="1">
    <source>
        <dbReference type="ARBA" id="ARBA00004613"/>
    </source>
</evidence>
<dbReference type="PANTHER" id="PTHR10206:SF0">
    <property type="entry name" value="CATHELICIDIN B1-RELATED"/>
    <property type="match status" value="1"/>
</dbReference>
<dbReference type="Gene3D" id="3.10.450.10">
    <property type="match status" value="1"/>
</dbReference>
<feature type="signal peptide" evidence="5">
    <location>
        <begin position="1"/>
        <end position="16"/>
    </location>
</feature>
<evidence type="ECO:0000256" key="3">
    <source>
        <dbReference type="ARBA" id="ARBA00022525"/>
    </source>
</evidence>
<evidence type="ECO:0000256" key="2">
    <source>
        <dbReference type="ARBA" id="ARBA00005320"/>
    </source>
</evidence>
<dbReference type="GO" id="GO:0050829">
    <property type="term" value="P:defense response to Gram-negative bacterium"/>
    <property type="evidence" value="ECO:0007669"/>
    <property type="project" value="TreeGrafter"/>
</dbReference>
<evidence type="ECO:0008006" key="8">
    <source>
        <dbReference type="Google" id="ProtNLM"/>
    </source>
</evidence>
<evidence type="ECO:0000256" key="4">
    <source>
        <dbReference type="ARBA" id="ARBA00023157"/>
    </source>
</evidence>
<reference evidence="6" key="2">
    <citation type="submission" date="2025-09" db="UniProtKB">
        <authorList>
            <consortium name="Ensembl"/>
        </authorList>
    </citation>
    <scope>IDENTIFICATION</scope>
</reference>
<dbReference type="AlphaFoldDB" id="A0A8C3RZG9"/>
<protein>
    <recommendedName>
        <fullName evidence="8">Vipericidin</fullName>
    </recommendedName>
</protein>
<dbReference type="Pfam" id="PF00666">
    <property type="entry name" value="Cathelicidins"/>
    <property type="match status" value="1"/>
</dbReference>
<dbReference type="GO" id="GO:0001530">
    <property type="term" value="F:lipopolysaccharide binding"/>
    <property type="evidence" value="ECO:0007669"/>
    <property type="project" value="TreeGrafter"/>
</dbReference>
<comment type="subcellular location">
    <subcellularLocation>
        <location evidence="1">Secreted</location>
    </subcellularLocation>
</comment>
<dbReference type="GO" id="GO:0005615">
    <property type="term" value="C:extracellular space"/>
    <property type="evidence" value="ECO:0007669"/>
    <property type="project" value="TreeGrafter"/>
</dbReference>
<keyword evidence="5" id="KW-0732">Signal</keyword>
<dbReference type="GO" id="GO:0061844">
    <property type="term" value="P:antimicrobial humoral immune response mediated by antimicrobial peptide"/>
    <property type="evidence" value="ECO:0007669"/>
    <property type="project" value="TreeGrafter"/>
</dbReference>
<dbReference type="GO" id="GO:0045087">
    <property type="term" value="P:innate immune response"/>
    <property type="evidence" value="ECO:0007669"/>
    <property type="project" value="TreeGrafter"/>
</dbReference>